<dbReference type="Gene3D" id="1.10.510.10">
    <property type="entry name" value="Transferase(Phosphotransferase) domain 1"/>
    <property type="match status" value="1"/>
</dbReference>
<accession>A0A545T699</accession>
<feature type="compositionally biased region" description="Basic and acidic residues" evidence="7">
    <location>
        <begin position="47"/>
        <end position="57"/>
    </location>
</feature>
<evidence type="ECO:0000313" key="10">
    <source>
        <dbReference type="EMBL" id="TQV72751.1"/>
    </source>
</evidence>
<feature type="region of interest" description="Disordered" evidence="7">
    <location>
        <begin position="1"/>
        <end position="97"/>
    </location>
</feature>
<name>A0A545T699_9GAMM</name>
<proteinExistence type="predicted"/>
<dbReference type="InterPro" id="IPR011009">
    <property type="entry name" value="Kinase-like_dom_sf"/>
</dbReference>
<keyword evidence="8" id="KW-0472">Membrane</keyword>
<dbReference type="CDD" id="cd14014">
    <property type="entry name" value="STKc_PknB_like"/>
    <property type="match status" value="1"/>
</dbReference>
<evidence type="ECO:0000256" key="4">
    <source>
        <dbReference type="ARBA" id="ARBA00022840"/>
    </source>
</evidence>
<feature type="domain" description="Protein kinase" evidence="9">
    <location>
        <begin position="106"/>
        <end position="372"/>
    </location>
</feature>
<dbReference type="InterPro" id="IPR045269">
    <property type="entry name" value="Atg1-like"/>
</dbReference>
<protein>
    <submittedName>
        <fullName evidence="10">Serine/threonine protein kinase</fullName>
    </submittedName>
</protein>
<dbReference type="InterPro" id="IPR019734">
    <property type="entry name" value="TPR_rpt"/>
</dbReference>
<evidence type="ECO:0000256" key="6">
    <source>
        <dbReference type="PROSITE-ProRule" id="PRU10141"/>
    </source>
</evidence>
<keyword evidence="2 6" id="KW-0547">Nucleotide-binding</keyword>
<keyword evidence="4 6" id="KW-0067">ATP-binding</keyword>
<dbReference type="Proteomes" id="UP000317839">
    <property type="component" value="Unassembled WGS sequence"/>
</dbReference>
<keyword evidence="11" id="KW-1185">Reference proteome</keyword>
<dbReference type="Gene3D" id="3.30.200.20">
    <property type="entry name" value="Phosphorylase Kinase, domain 1"/>
    <property type="match status" value="1"/>
</dbReference>
<keyword evidence="5" id="KW-0802">TPR repeat</keyword>
<keyword evidence="8" id="KW-0812">Transmembrane</keyword>
<keyword evidence="10" id="KW-0723">Serine/threonine-protein kinase</keyword>
<dbReference type="RefSeq" id="WP_142942861.1">
    <property type="nucleotide sequence ID" value="NZ_VIKR01000004.1"/>
</dbReference>
<keyword evidence="8" id="KW-1133">Transmembrane helix</keyword>
<evidence type="ECO:0000256" key="5">
    <source>
        <dbReference type="PROSITE-ProRule" id="PRU00339"/>
    </source>
</evidence>
<dbReference type="SMART" id="SM00220">
    <property type="entry name" value="S_TKc"/>
    <property type="match status" value="1"/>
</dbReference>
<dbReference type="GO" id="GO:0034045">
    <property type="term" value="C:phagophore assembly site membrane"/>
    <property type="evidence" value="ECO:0007669"/>
    <property type="project" value="TreeGrafter"/>
</dbReference>
<evidence type="ECO:0000313" key="11">
    <source>
        <dbReference type="Proteomes" id="UP000317839"/>
    </source>
</evidence>
<keyword evidence="3 10" id="KW-0418">Kinase</keyword>
<evidence type="ECO:0000256" key="3">
    <source>
        <dbReference type="ARBA" id="ARBA00022777"/>
    </source>
</evidence>
<dbReference type="EMBL" id="VIKR01000004">
    <property type="protein sequence ID" value="TQV72751.1"/>
    <property type="molecule type" value="Genomic_DNA"/>
</dbReference>
<reference evidence="10 11" key="1">
    <citation type="submission" date="2019-06" db="EMBL/GenBank/DDBJ databases">
        <title>Draft genome of Aliikangiella marina GYP-15.</title>
        <authorList>
            <person name="Wang G."/>
        </authorList>
    </citation>
    <scope>NUCLEOTIDE SEQUENCE [LARGE SCALE GENOMIC DNA]</scope>
    <source>
        <strain evidence="10 11">GYP-15</strain>
    </source>
</reference>
<evidence type="ECO:0000259" key="9">
    <source>
        <dbReference type="PROSITE" id="PS50011"/>
    </source>
</evidence>
<sequence length="511" mass="57747">MTKNNSPDDKTRIAPSKLTDDPLAAQDETVIKQATDRTRVTPATQQRLDKQPDETVVKSDQATRIAPSKSKAATEAVSRNPDNLDSHDPSGLDNGSEEERIIKNRFVIKESLGAGGMAMVFRALDLRKQETGDSEPYIAIKILGRELEDHPQAFVTLQREAKKSQILSHPNVIKVFDFDRDGDLVFLTMEELKGRPLNKLLKEYPDGLPLEIAIPIIQSISDGLAYAHKKNIVHADLKLENIFYTDDGEVKIIDFGIARIITDLDKQERSSAIYNPDEVVGLTPAYASLEMLRDEAPIPSDDVYALGIISYELLTGSHPYKRKPADIAFEERLSFKKIPQLKGYQWKAIAKALSFEHQDRLKNGEEFRNLFVGRGRAIRNLTIGLVTISLVLLVSLLIPREGSMDHLYDELPPQQQAKFDELMLQGNTLLDFNDWNNALTMFEQAYEILPQHSQTKASLDKAVLMIIDTIEDNSSNLTHQEKLEQVNQLSRYKSLIDNEHLEDYKNKLMDN</sequence>
<evidence type="ECO:0000256" key="7">
    <source>
        <dbReference type="SAM" id="MobiDB-lite"/>
    </source>
</evidence>
<dbReference type="SUPFAM" id="SSF56112">
    <property type="entry name" value="Protein kinase-like (PK-like)"/>
    <property type="match status" value="1"/>
</dbReference>
<feature type="compositionally biased region" description="Basic and acidic residues" evidence="7">
    <location>
        <begin position="1"/>
        <end position="12"/>
    </location>
</feature>
<evidence type="ECO:0000256" key="1">
    <source>
        <dbReference type="ARBA" id="ARBA00022679"/>
    </source>
</evidence>
<feature type="binding site" evidence="6">
    <location>
        <position position="141"/>
    </location>
    <ligand>
        <name>ATP</name>
        <dbReference type="ChEBI" id="CHEBI:30616"/>
    </ligand>
</feature>
<dbReference type="GO" id="GO:0005524">
    <property type="term" value="F:ATP binding"/>
    <property type="evidence" value="ECO:0007669"/>
    <property type="project" value="UniProtKB-UniRule"/>
</dbReference>
<comment type="caution">
    <text evidence="10">The sequence shown here is derived from an EMBL/GenBank/DDBJ whole genome shotgun (WGS) entry which is preliminary data.</text>
</comment>
<dbReference type="GO" id="GO:0004674">
    <property type="term" value="F:protein serine/threonine kinase activity"/>
    <property type="evidence" value="ECO:0007669"/>
    <property type="project" value="UniProtKB-KW"/>
</dbReference>
<dbReference type="PANTHER" id="PTHR24348:SF22">
    <property type="entry name" value="NON-SPECIFIC SERINE_THREONINE PROTEIN KINASE"/>
    <property type="match status" value="1"/>
</dbReference>
<dbReference type="Pfam" id="PF00069">
    <property type="entry name" value="Pkinase"/>
    <property type="match status" value="1"/>
</dbReference>
<dbReference type="GO" id="GO:0005829">
    <property type="term" value="C:cytosol"/>
    <property type="evidence" value="ECO:0007669"/>
    <property type="project" value="TreeGrafter"/>
</dbReference>
<dbReference type="PANTHER" id="PTHR24348">
    <property type="entry name" value="SERINE/THREONINE-PROTEIN KINASE UNC-51-RELATED"/>
    <property type="match status" value="1"/>
</dbReference>
<dbReference type="GO" id="GO:0042594">
    <property type="term" value="P:response to starvation"/>
    <property type="evidence" value="ECO:0007669"/>
    <property type="project" value="TreeGrafter"/>
</dbReference>
<dbReference type="AlphaFoldDB" id="A0A545T699"/>
<dbReference type="PROSITE" id="PS00107">
    <property type="entry name" value="PROTEIN_KINASE_ATP"/>
    <property type="match status" value="1"/>
</dbReference>
<dbReference type="GO" id="GO:0005776">
    <property type="term" value="C:autophagosome"/>
    <property type="evidence" value="ECO:0007669"/>
    <property type="project" value="TreeGrafter"/>
</dbReference>
<dbReference type="OrthoDB" id="9801841at2"/>
<gene>
    <name evidence="10" type="ORF">FLL45_14850</name>
</gene>
<evidence type="ECO:0000256" key="8">
    <source>
        <dbReference type="SAM" id="Phobius"/>
    </source>
</evidence>
<dbReference type="PROSITE" id="PS50005">
    <property type="entry name" value="TPR"/>
    <property type="match status" value="1"/>
</dbReference>
<keyword evidence="1" id="KW-0808">Transferase</keyword>
<feature type="repeat" description="TPR" evidence="5">
    <location>
        <begin position="419"/>
        <end position="452"/>
    </location>
</feature>
<dbReference type="InterPro" id="IPR008271">
    <property type="entry name" value="Ser/Thr_kinase_AS"/>
</dbReference>
<dbReference type="PROSITE" id="PS00108">
    <property type="entry name" value="PROTEIN_KINASE_ST"/>
    <property type="match status" value="1"/>
</dbReference>
<dbReference type="InterPro" id="IPR000719">
    <property type="entry name" value="Prot_kinase_dom"/>
</dbReference>
<dbReference type="PROSITE" id="PS50011">
    <property type="entry name" value="PROTEIN_KINASE_DOM"/>
    <property type="match status" value="1"/>
</dbReference>
<evidence type="ECO:0000256" key="2">
    <source>
        <dbReference type="ARBA" id="ARBA00022741"/>
    </source>
</evidence>
<organism evidence="10 11">
    <name type="scientific">Aliikangiella marina</name>
    <dbReference type="NCBI Taxonomy" id="1712262"/>
    <lineage>
        <taxon>Bacteria</taxon>
        <taxon>Pseudomonadati</taxon>
        <taxon>Pseudomonadota</taxon>
        <taxon>Gammaproteobacteria</taxon>
        <taxon>Oceanospirillales</taxon>
        <taxon>Pleioneaceae</taxon>
        <taxon>Aliikangiella</taxon>
    </lineage>
</organism>
<feature type="transmembrane region" description="Helical" evidence="8">
    <location>
        <begin position="377"/>
        <end position="398"/>
    </location>
</feature>
<dbReference type="InterPro" id="IPR017441">
    <property type="entry name" value="Protein_kinase_ATP_BS"/>
</dbReference>